<feature type="transmembrane region" description="Helical" evidence="1">
    <location>
        <begin position="166"/>
        <end position="197"/>
    </location>
</feature>
<dbReference type="Pfam" id="PF10318">
    <property type="entry name" value="7TM_GPCR_Srh"/>
    <property type="match status" value="1"/>
</dbReference>
<feature type="non-terminal residue" evidence="2">
    <location>
        <position position="248"/>
    </location>
</feature>
<dbReference type="InterPro" id="IPR019422">
    <property type="entry name" value="7TM_GPCR_serpentine_rcpt_Srh"/>
</dbReference>
<evidence type="ECO:0008006" key="4">
    <source>
        <dbReference type="Google" id="ProtNLM"/>
    </source>
</evidence>
<dbReference type="AlphaFoldDB" id="A0AAN5C9D7"/>
<keyword evidence="3" id="KW-1185">Reference proteome</keyword>
<feature type="transmembrane region" description="Helical" evidence="1">
    <location>
        <begin position="127"/>
        <end position="145"/>
    </location>
</feature>
<protein>
    <recommendedName>
        <fullName evidence="4">G protein-coupled receptor</fullName>
    </recommendedName>
</protein>
<evidence type="ECO:0000313" key="2">
    <source>
        <dbReference type="EMBL" id="GMR35600.1"/>
    </source>
</evidence>
<dbReference type="PANTHER" id="PTHR22941">
    <property type="entry name" value="SERPENTINE RECEPTOR"/>
    <property type="match status" value="1"/>
</dbReference>
<evidence type="ECO:0000256" key="1">
    <source>
        <dbReference type="SAM" id="Phobius"/>
    </source>
</evidence>
<keyword evidence="1" id="KW-1133">Transmembrane helix</keyword>
<comment type="caution">
    <text evidence="2">The sequence shown here is derived from an EMBL/GenBank/DDBJ whole genome shotgun (WGS) entry which is preliminary data.</text>
</comment>
<dbReference type="PANTHER" id="PTHR22941:SF26">
    <property type="entry name" value="SERPENTINE RECEPTOR, CLASS H"/>
    <property type="match status" value="1"/>
</dbReference>
<dbReference type="EMBL" id="BTRK01000002">
    <property type="protein sequence ID" value="GMR35600.1"/>
    <property type="molecule type" value="Genomic_DNA"/>
</dbReference>
<reference evidence="3" key="1">
    <citation type="submission" date="2022-10" db="EMBL/GenBank/DDBJ databases">
        <title>Genome assembly of Pristionchus species.</title>
        <authorList>
            <person name="Yoshida K."/>
            <person name="Sommer R.J."/>
        </authorList>
    </citation>
    <scope>NUCLEOTIDE SEQUENCE [LARGE SCALE GENOMIC DNA]</scope>
    <source>
        <strain evidence="3">RS5460</strain>
    </source>
</reference>
<sequence>MNSTELSAGFQSAVTLARYIYGELNFGSDACVCLLIVLYGDPRGKAYRKYIFSLQVSVQISGSTSMRESPVFLNLGRCSYEWLRTHYPIQLSVNVRRIIVSKVVQCRRRYCEWLALKNMLKLVCLQMIYASCFFVVMLFMILQLIREIKHGMTQASSSTKRYQKRAVHSLIMQGTVPSVTFIFPAVSMLFLFLYSMIAGPKEAANNQIASKMSVLSINGMSLHAFAHSLTIISCSPSYQKTIFNLMRR</sequence>
<accession>A0AAN5C9D7</accession>
<proteinExistence type="predicted"/>
<keyword evidence="1" id="KW-0472">Membrane</keyword>
<dbReference type="Proteomes" id="UP001328107">
    <property type="component" value="Unassembled WGS sequence"/>
</dbReference>
<gene>
    <name evidence="2" type="ORF">PMAYCL1PPCAC_05796</name>
</gene>
<organism evidence="2 3">
    <name type="scientific">Pristionchus mayeri</name>
    <dbReference type="NCBI Taxonomy" id="1317129"/>
    <lineage>
        <taxon>Eukaryota</taxon>
        <taxon>Metazoa</taxon>
        <taxon>Ecdysozoa</taxon>
        <taxon>Nematoda</taxon>
        <taxon>Chromadorea</taxon>
        <taxon>Rhabditida</taxon>
        <taxon>Rhabditina</taxon>
        <taxon>Diplogasteromorpha</taxon>
        <taxon>Diplogasteroidea</taxon>
        <taxon>Neodiplogasteridae</taxon>
        <taxon>Pristionchus</taxon>
    </lineage>
</organism>
<name>A0AAN5C9D7_9BILA</name>
<keyword evidence="1" id="KW-0812">Transmembrane</keyword>
<evidence type="ECO:0000313" key="3">
    <source>
        <dbReference type="Proteomes" id="UP001328107"/>
    </source>
</evidence>
<dbReference type="InterPro" id="IPR053220">
    <property type="entry name" value="Nematode_rcpt-like_serp_H"/>
</dbReference>